<feature type="compositionally biased region" description="Polar residues" evidence="1">
    <location>
        <begin position="205"/>
        <end position="216"/>
    </location>
</feature>
<dbReference type="AlphaFoldDB" id="S7RT08"/>
<dbReference type="eggNOG" id="ENOG502RD5C">
    <property type="taxonomic scope" value="Eukaryota"/>
</dbReference>
<dbReference type="STRING" id="670483.S7RT08"/>
<feature type="region of interest" description="Disordered" evidence="1">
    <location>
        <begin position="158"/>
        <end position="349"/>
    </location>
</feature>
<feature type="compositionally biased region" description="Polar residues" evidence="1">
    <location>
        <begin position="114"/>
        <end position="130"/>
    </location>
</feature>
<dbReference type="KEGG" id="gtr:GLOTRDRAFT_138022"/>
<reference evidence="2 3" key="1">
    <citation type="journal article" date="2012" name="Science">
        <title>The Paleozoic origin of enzymatic lignin decomposition reconstructed from 31 fungal genomes.</title>
        <authorList>
            <person name="Floudas D."/>
            <person name="Binder M."/>
            <person name="Riley R."/>
            <person name="Barry K."/>
            <person name="Blanchette R.A."/>
            <person name="Henrissat B."/>
            <person name="Martinez A.T."/>
            <person name="Otillar R."/>
            <person name="Spatafora J.W."/>
            <person name="Yadav J.S."/>
            <person name="Aerts A."/>
            <person name="Benoit I."/>
            <person name="Boyd A."/>
            <person name="Carlson A."/>
            <person name="Copeland A."/>
            <person name="Coutinho P.M."/>
            <person name="de Vries R.P."/>
            <person name="Ferreira P."/>
            <person name="Findley K."/>
            <person name="Foster B."/>
            <person name="Gaskell J."/>
            <person name="Glotzer D."/>
            <person name="Gorecki P."/>
            <person name="Heitman J."/>
            <person name="Hesse C."/>
            <person name="Hori C."/>
            <person name="Igarashi K."/>
            <person name="Jurgens J.A."/>
            <person name="Kallen N."/>
            <person name="Kersten P."/>
            <person name="Kohler A."/>
            <person name="Kuees U."/>
            <person name="Kumar T.K.A."/>
            <person name="Kuo A."/>
            <person name="LaButti K."/>
            <person name="Larrondo L.F."/>
            <person name="Lindquist E."/>
            <person name="Ling A."/>
            <person name="Lombard V."/>
            <person name="Lucas S."/>
            <person name="Lundell T."/>
            <person name="Martin R."/>
            <person name="McLaughlin D.J."/>
            <person name="Morgenstern I."/>
            <person name="Morin E."/>
            <person name="Murat C."/>
            <person name="Nagy L.G."/>
            <person name="Nolan M."/>
            <person name="Ohm R.A."/>
            <person name="Patyshakuliyeva A."/>
            <person name="Rokas A."/>
            <person name="Ruiz-Duenas F.J."/>
            <person name="Sabat G."/>
            <person name="Salamov A."/>
            <person name="Samejima M."/>
            <person name="Schmutz J."/>
            <person name="Slot J.C."/>
            <person name="St John F."/>
            <person name="Stenlid J."/>
            <person name="Sun H."/>
            <person name="Sun S."/>
            <person name="Syed K."/>
            <person name="Tsang A."/>
            <person name="Wiebenga A."/>
            <person name="Young D."/>
            <person name="Pisabarro A."/>
            <person name="Eastwood D.C."/>
            <person name="Martin F."/>
            <person name="Cullen D."/>
            <person name="Grigoriev I.V."/>
            <person name="Hibbett D.S."/>
        </authorList>
    </citation>
    <scope>NUCLEOTIDE SEQUENCE [LARGE SCALE GENOMIC DNA]</scope>
    <source>
        <strain evidence="2 3">ATCC 11539</strain>
    </source>
</reference>
<dbReference type="OMA" id="NWWLARN"/>
<protein>
    <submittedName>
        <fullName evidence="2">Uncharacterized protein</fullName>
    </submittedName>
</protein>
<feature type="compositionally biased region" description="Polar residues" evidence="1">
    <location>
        <begin position="285"/>
        <end position="294"/>
    </location>
</feature>
<dbReference type="OrthoDB" id="428342at2759"/>
<evidence type="ECO:0000313" key="3">
    <source>
        <dbReference type="Proteomes" id="UP000030669"/>
    </source>
</evidence>
<gene>
    <name evidence="2" type="ORF">GLOTRDRAFT_138022</name>
</gene>
<organism evidence="2 3">
    <name type="scientific">Gloeophyllum trabeum (strain ATCC 11539 / FP-39264 / Madison 617)</name>
    <name type="common">Brown rot fungus</name>
    <dbReference type="NCBI Taxonomy" id="670483"/>
    <lineage>
        <taxon>Eukaryota</taxon>
        <taxon>Fungi</taxon>
        <taxon>Dikarya</taxon>
        <taxon>Basidiomycota</taxon>
        <taxon>Agaricomycotina</taxon>
        <taxon>Agaricomycetes</taxon>
        <taxon>Gloeophyllales</taxon>
        <taxon>Gloeophyllaceae</taxon>
        <taxon>Gloeophyllum</taxon>
    </lineage>
</organism>
<feature type="region of interest" description="Disordered" evidence="1">
    <location>
        <begin position="110"/>
        <end position="130"/>
    </location>
</feature>
<sequence length="406" mass="43076">MPSFVKGVKRRIRRLKQIIHAGHPHDGPETTPGTDRCLSPALHEVVGGIPCPPVTIPASPRSSTSTDTMAVAGGLMGGKEVGLSDAVASSRGSSHYSTAETAIFGDIESDRSSSLDATRPVSSQSVALDASTSTYSTASEGSEAHLPNILEAVIEPMSAPSSSTEEPQLDEQPESHPVPVAEEQSTEPVLEVTVDVAAEPEPEVSLQNDSQSQLTASPPPPESTESIPPEEEDTSDRAPGEPREEIPFTSPPPPVLVEPPVPDPFLVDDSESSDAGSEREPQAAPVTSDSQLSESMHPAEEISLAASATLPTPSQPSPAPLPSPNLNKSVPPTPAPISDDEEDEEETPEVYLPALVHPTMFLPIPNVRLSSAFSSLTWWLSSSRRRLPSFSYYPYSHSLLPRLPRV</sequence>
<evidence type="ECO:0000256" key="1">
    <source>
        <dbReference type="SAM" id="MobiDB-lite"/>
    </source>
</evidence>
<dbReference type="HOGENOM" id="CLU_678025_0_0_1"/>
<dbReference type="Proteomes" id="UP000030669">
    <property type="component" value="Unassembled WGS sequence"/>
</dbReference>
<feature type="compositionally biased region" description="Basic and acidic residues" evidence="1">
    <location>
        <begin position="235"/>
        <end position="246"/>
    </location>
</feature>
<feature type="compositionally biased region" description="Pro residues" evidence="1">
    <location>
        <begin position="249"/>
        <end position="263"/>
    </location>
</feature>
<accession>S7RT08</accession>
<proteinExistence type="predicted"/>
<dbReference type="RefSeq" id="XP_007864995.1">
    <property type="nucleotide sequence ID" value="XM_007866804.1"/>
</dbReference>
<evidence type="ECO:0000313" key="2">
    <source>
        <dbReference type="EMBL" id="EPQ56229.1"/>
    </source>
</evidence>
<keyword evidence="3" id="KW-1185">Reference proteome</keyword>
<dbReference type="EMBL" id="KB469300">
    <property type="protein sequence ID" value="EPQ56229.1"/>
    <property type="molecule type" value="Genomic_DNA"/>
</dbReference>
<feature type="compositionally biased region" description="Acidic residues" evidence="1">
    <location>
        <begin position="338"/>
        <end position="348"/>
    </location>
</feature>
<feature type="compositionally biased region" description="Pro residues" evidence="1">
    <location>
        <begin position="313"/>
        <end position="323"/>
    </location>
</feature>
<dbReference type="GeneID" id="19303888"/>
<name>S7RT08_GLOTA</name>